<dbReference type="SUPFAM" id="SSF82771">
    <property type="entry name" value="GIY-YIG endonuclease"/>
    <property type="match status" value="1"/>
</dbReference>
<protein>
    <submittedName>
        <fullName evidence="7">Excinuclease ABC subunit C</fullName>
    </submittedName>
</protein>
<dbReference type="GO" id="GO:0009380">
    <property type="term" value="C:excinuclease repair complex"/>
    <property type="evidence" value="ECO:0007669"/>
    <property type="project" value="TreeGrafter"/>
</dbReference>
<gene>
    <name evidence="7" type="primary">uvrC</name>
    <name evidence="7" type="ORF">NCTC10146_00331</name>
</gene>
<dbReference type="Proteomes" id="UP000290495">
    <property type="component" value="Chromosome"/>
</dbReference>
<keyword evidence="4" id="KW-0267">Excision nuclease</keyword>
<dbReference type="GO" id="GO:0009381">
    <property type="term" value="F:excinuclease ABC activity"/>
    <property type="evidence" value="ECO:0007669"/>
    <property type="project" value="InterPro"/>
</dbReference>
<dbReference type="InterPro" id="IPR038476">
    <property type="entry name" value="UvrC_RNase_H_dom_sf"/>
</dbReference>
<dbReference type="Pfam" id="PF14520">
    <property type="entry name" value="HHH_5"/>
    <property type="match status" value="1"/>
</dbReference>
<sequence length="578" mass="68634">MHNQNEILALKIETVANKPGIYLWKNKENKVIYIGKAKNLKKRMKQYFAGSINSYKTSKMVLEITDFDIVYTLSERDALHLEEKMIKEYMPPYNIKLINTQKSPYIKVSINKKNLIQFSFSEKVSKKESINEFYYGPLFYNDAHKNFIDVLKSFYTYKNGLLITEQTYQEALNIFSEIKEIFKYKNNDFINKLYEQEVNFALKTDFKNAEKYQKAQEFLRKTKEPQVTDIQKYFLVDYIYVKQFKELVYIAIKTYNYGIVTNVILKSFKWNGLLNEFIEQFLESYYQGKIIPKQIYINQEISELELEFSDELNKIISFPKIGTNALIINNLELNINEKYKSLNIEKGYEIFDELSKTLNIKNLRNIYIFDNSFEKKKDGVGVVLEINSLNYKKPILYKWTLEKEISNFDKEDDLKYMYFNIHKFLKLHEKKINEQDLFIADGSVNQIKEIYEGLKNYGFNNKVIGLVKNEFHKTQKVIDINNNSITFSDMVFKFFENIQHDVDKNAKKYLNKTRNNKLMKSELLNIQGLGEKTEIKLLNHFNDIQNIKNASLEELFRVVNKDLATKIHNYFNAISTKK</sequence>
<dbReference type="InterPro" id="IPR001162">
    <property type="entry name" value="UvrC_RNase_H_dom"/>
</dbReference>
<dbReference type="RefSeq" id="WP_004795022.1">
    <property type="nucleotide sequence ID" value="NZ_LR215010.1"/>
</dbReference>
<proteinExistence type="predicted"/>
<dbReference type="EMBL" id="LR215010">
    <property type="protein sequence ID" value="VEU68873.1"/>
    <property type="molecule type" value="Genomic_DNA"/>
</dbReference>
<dbReference type="Gene3D" id="3.30.420.340">
    <property type="entry name" value="UvrC, RNAse H endonuclease domain"/>
    <property type="match status" value="1"/>
</dbReference>
<evidence type="ECO:0000256" key="4">
    <source>
        <dbReference type="ARBA" id="ARBA00022881"/>
    </source>
</evidence>
<dbReference type="Gene3D" id="1.10.150.20">
    <property type="entry name" value="5' to 3' exonuclease, C-terminal subdomain"/>
    <property type="match status" value="1"/>
</dbReference>
<dbReference type="InterPro" id="IPR050066">
    <property type="entry name" value="UvrABC_protein_C"/>
</dbReference>
<accession>A0A449AQR4</accession>
<dbReference type="CDD" id="cd10434">
    <property type="entry name" value="GIY-YIG_UvrC_Cho"/>
    <property type="match status" value="1"/>
</dbReference>
<keyword evidence="2" id="KW-0227">DNA damage</keyword>
<dbReference type="GO" id="GO:0006289">
    <property type="term" value="P:nucleotide-excision repair"/>
    <property type="evidence" value="ECO:0007669"/>
    <property type="project" value="InterPro"/>
</dbReference>
<evidence type="ECO:0000256" key="2">
    <source>
        <dbReference type="ARBA" id="ARBA00022763"/>
    </source>
</evidence>
<dbReference type="InterPro" id="IPR000305">
    <property type="entry name" value="GIY-YIG_endonuc"/>
</dbReference>
<keyword evidence="3" id="KW-0228">DNA excision</keyword>
<name>A0A449AQR4_9BACT</name>
<evidence type="ECO:0000256" key="5">
    <source>
        <dbReference type="ARBA" id="ARBA00023204"/>
    </source>
</evidence>
<keyword evidence="1" id="KW-0963">Cytoplasm</keyword>
<dbReference type="InterPro" id="IPR047296">
    <property type="entry name" value="GIY-YIG_UvrC_Cho"/>
</dbReference>
<dbReference type="PANTHER" id="PTHR30562:SF1">
    <property type="entry name" value="UVRABC SYSTEM PROTEIN C"/>
    <property type="match status" value="1"/>
</dbReference>
<evidence type="ECO:0000313" key="7">
    <source>
        <dbReference type="EMBL" id="VEU68873.1"/>
    </source>
</evidence>
<organism evidence="7 8">
    <name type="scientific">Mycoplasmopsis canis</name>
    <dbReference type="NCBI Taxonomy" id="29555"/>
    <lineage>
        <taxon>Bacteria</taxon>
        <taxon>Bacillati</taxon>
        <taxon>Mycoplasmatota</taxon>
        <taxon>Mycoplasmoidales</taxon>
        <taxon>Metamycoplasmataceae</taxon>
        <taxon>Mycoplasmopsis</taxon>
    </lineage>
</organism>
<dbReference type="SUPFAM" id="SSF47781">
    <property type="entry name" value="RuvA domain 2-like"/>
    <property type="match status" value="1"/>
</dbReference>
<keyword evidence="5" id="KW-0234">DNA repair</keyword>
<dbReference type="Pfam" id="PF01541">
    <property type="entry name" value="GIY-YIG"/>
    <property type="match status" value="1"/>
</dbReference>
<evidence type="ECO:0000259" key="6">
    <source>
        <dbReference type="PROSITE" id="PS50164"/>
    </source>
</evidence>
<evidence type="ECO:0000256" key="3">
    <source>
        <dbReference type="ARBA" id="ARBA00022769"/>
    </source>
</evidence>
<dbReference type="PANTHER" id="PTHR30562">
    <property type="entry name" value="UVRC/OXIDOREDUCTASE"/>
    <property type="match status" value="1"/>
</dbReference>
<dbReference type="AlphaFoldDB" id="A0A449AQR4"/>
<dbReference type="Gene3D" id="3.40.1440.10">
    <property type="entry name" value="GIY-YIG endonuclease"/>
    <property type="match status" value="1"/>
</dbReference>
<evidence type="ECO:0000256" key="1">
    <source>
        <dbReference type="ARBA" id="ARBA00022490"/>
    </source>
</evidence>
<dbReference type="PROSITE" id="PS50164">
    <property type="entry name" value="GIY_YIG"/>
    <property type="match status" value="1"/>
</dbReference>
<evidence type="ECO:0000313" key="8">
    <source>
        <dbReference type="Proteomes" id="UP000290495"/>
    </source>
</evidence>
<dbReference type="FunFam" id="3.40.1440.10:FF:000001">
    <property type="entry name" value="UvrABC system protein C"/>
    <property type="match status" value="1"/>
</dbReference>
<dbReference type="InterPro" id="IPR035901">
    <property type="entry name" value="GIY-YIG_endonuc_sf"/>
</dbReference>
<reference evidence="7 8" key="1">
    <citation type="submission" date="2019-01" db="EMBL/GenBank/DDBJ databases">
        <authorList>
            <consortium name="Pathogen Informatics"/>
        </authorList>
    </citation>
    <scope>NUCLEOTIDE SEQUENCE [LARGE SCALE GENOMIC DNA]</scope>
    <source>
        <strain evidence="7 8">NCTC10146</strain>
    </source>
</reference>
<feature type="domain" description="GIY-YIG" evidence="6">
    <location>
        <begin position="17"/>
        <end position="95"/>
    </location>
</feature>
<dbReference type="Pfam" id="PF08459">
    <property type="entry name" value="UvrC_RNaseH_dom"/>
    <property type="match status" value="1"/>
</dbReference>
<dbReference type="SMART" id="SM00465">
    <property type="entry name" value="GIYc"/>
    <property type="match status" value="1"/>
</dbReference>
<dbReference type="InterPro" id="IPR010994">
    <property type="entry name" value="RuvA_2-like"/>
</dbReference>